<sequence>VLKFTKITLLTRIKEIIPKIIFKRPFALRAKSKDSGKRTTAKIAKLFVVPIVLKEENFVKSNGKRKIL</sequence>
<dbReference type="AlphaFoldDB" id="X1R3R6"/>
<organism evidence="1">
    <name type="scientific">marine sediment metagenome</name>
    <dbReference type="NCBI Taxonomy" id="412755"/>
    <lineage>
        <taxon>unclassified sequences</taxon>
        <taxon>metagenomes</taxon>
        <taxon>ecological metagenomes</taxon>
    </lineage>
</organism>
<comment type="caution">
    <text evidence="1">The sequence shown here is derived from an EMBL/GenBank/DDBJ whole genome shotgun (WGS) entry which is preliminary data.</text>
</comment>
<gene>
    <name evidence="1" type="ORF">S06H3_61157</name>
</gene>
<feature type="non-terminal residue" evidence="1">
    <location>
        <position position="1"/>
    </location>
</feature>
<proteinExistence type="predicted"/>
<name>X1R3R6_9ZZZZ</name>
<protein>
    <submittedName>
        <fullName evidence="1">Uncharacterized protein</fullName>
    </submittedName>
</protein>
<reference evidence="1" key="1">
    <citation type="journal article" date="2014" name="Front. Microbiol.">
        <title>High frequency of phylogenetically diverse reductive dehalogenase-homologous genes in deep subseafloor sedimentary metagenomes.</title>
        <authorList>
            <person name="Kawai M."/>
            <person name="Futagami T."/>
            <person name="Toyoda A."/>
            <person name="Takaki Y."/>
            <person name="Nishi S."/>
            <person name="Hori S."/>
            <person name="Arai W."/>
            <person name="Tsubouchi T."/>
            <person name="Morono Y."/>
            <person name="Uchiyama I."/>
            <person name="Ito T."/>
            <person name="Fujiyama A."/>
            <person name="Inagaki F."/>
            <person name="Takami H."/>
        </authorList>
    </citation>
    <scope>NUCLEOTIDE SEQUENCE</scope>
    <source>
        <strain evidence="1">Expedition CK06-06</strain>
    </source>
</reference>
<accession>X1R3R6</accession>
<dbReference type="EMBL" id="BARV01040042">
    <property type="protein sequence ID" value="GAI50234.1"/>
    <property type="molecule type" value="Genomic_DNA"/>
</dbReference>
<evidence type="ECO:0000313" key="1">
    <source>
        <dbReference type="EMBL" id="GAI50234.1"/>
    </source>
</evidence>